<dbReference type="SUPFAM" id="SSF56672">
    <property type="entry name" value="DNA/RNA polymerases"/>
    <property type="match status" value="1"/>
</dbReference>
<dbReference type="PANTHER" id="PTHR31635:SF196">
    <property type="entry name" value="REVERSE TRANSCRIPTASE DOMAIN-CONTAINING PROTEIN-RELATED"/>
    <property type="match status" value="1"/>
</dbReference>
<comment type="caution">
    <text evidence="4">The sequence shown here is derived from an EMBL/GenBank/DDBJ whole genome shotgun (WGS) entry which is preliminary data.</text>
</comment>
<dbReference type="PANTHER" id="PTHR31635">
    <property type="entry name" value="REVERSE TRANSCRIPTASE DOMAIN-CONTAINING PROTEIN-RELATED"/>
    <property type="match status" value="1"/>
</dbReference>
<dbReference type="AlphaFoldDB" id="A0ABD3HCV2"/>
<dbReference type="Proteomes" id="UP001633002">
    <property type="component" value="Unassembled WGS sequence"/>
</dbReference>
<dbReference type="PROSITE" id="PS50878">
    <property type="entry name" value="RT_POL"/>
    <property type="match status" value="1"/>
</dbReference>
<feature type="coiled-coil region" evidence="1">
    <location>
        <begin position="279"/>
        <end position="306"/>
    </location>
</feature>
<keyword evidence="5" id="KW-1185">Reference proteome</keyword>
<keyword evidence="1" id="KW-0175">Coiled coil</keyword>
<evidence type="ECO:0000313" key="4">
    <source>
        <dbReference type="EMBL" id="KAL3688010.1"/>
    </source>
</evidence>
<reference evidence="4 5" key="1">
    <citation type="submission" date="2024-09" db="EMBL/GenBank/DDBJ databases">
        <title>Chromosome-scale assembly of Riccia sorocarpa.</title>
        <authorList>
            <person name="Paukszto L."/>
        </authorList>
    </citation>
    <scope>NUCLEOTIDE SEQUENCE [LARGE SCALE GENOMIC DNA]</scope>
    <source>
        <strain evidence="4">LP-2024</strain>
        <tissue evidence="4">Aerial parts of the thallus</tissue>
    </source>
</reference>
<feature type="compositionally biased region" description="Basic and acidic residues" evidence="2">
    <location>
        <begin position="940"/>
        <end position="952"/>
    </location>
</feature>
<accession>A0ABD3HCV2</accession>
<evidence type="ECO:0000313" key="5">
    <source>
        <dbReference type="Proteomes" id="UP001633002"/>
    </source>
</evidence>
<dbReference type="Pfam" id="PF00078">
    <property type="entry name" value="RVT_1"/>
    <property type="match status" value="1"/>
</dbReference>
<feature type="region of interest" description="Disordered" evidence="2">
    <location>
        <begin position="933"/>
        <end position="969"/>
    </location>
</feature>
<feature type="domain" description="Reverse transcriptase" evidence="3">
    <location>
        <begin position="419"/>
        <end position="695"/>
    </location>
</feature>
<dbReference type="InterPro" id="IPR036691">
    <property type="entry name" value="Endo/exonu/phosph_ase_sf"/>
</dbReference>
<evidence type="ECO:0000256" key="1">
    <source>
        <dbReference type="SAM" id="Coils"/>
    </source>
</evidence>
<name>A0ABD3HCV2_9MARC</name>
<dbReference type="SUPFAM" id="SSF56219">
    <property type="entry name" value="DNase I-like"/>
    <property type="match status" value="1"/>
</dbReference>
<dbReference type="InterPro" id="IPR000477">
    <property type="entry name" value="RT_dom"/>
</dbReference>
<evidence type="ECO:0000256" key="2">
    <source>
        <dbReference type="SAM" id="MobiDB-lite"/>
    </source>
</evidence>
<dbReference type="Gene3D" id="3.60.10.10">
    <property type="entry name" value="Endonuclease/exonuclease/phosphatase"/>
    <property type="match status" value="1"/>
</dbReference>
<dbReference type="EMBL" id="JBJQOH010000004">
    <property type="protein sequence ID" value="KAL3688010.1"/>
    <property type="molecule type" value="Genomic_DNA"/>
</dbReference>
<organism evidence="4 5">
    <name type="scientific">Riccia sorocarpa</name>
    <dbReference type="NCBI Taxonomy" id="122646"/>
    <lineage>
        <taxon>Eukaryota</taxon>
        <taxon>Viridiplantae</taxon>
        <taxon>Streptophyta</taxon>
        <taxon>Embryophyta</taxon>
        <taxon>Marchantiophyta</taxon>
        <taxon>Marchantiopsida</taxon>
        <taxon>Marchantiidae</taxon>
        <taxon>Marchantiales</taxon>
        <taxon>Ricciaceae</taxon>
        <taxon>Riccia</taxon>
    </lineage>
</organism>
<protein>
    <recommendedName>
        <fullName evidence="3">Reverse transcriptase domain-containing protein</fullName>
    </recommendedName>
</protein>
<sequence>MMQDNDLSVAIWNIQGLGGGNKIRAVQNWLRGKGKKVKILALQELKAEEDNLEFNIRRVMERAYTVVDYSSSDRGRTAVIVHLVKINSAWVRGDVTAAWIEVETCIGPITVASIYGPREAGPKGEFLTWLKNRNEGGRWILMSDWNFVTKVVDSVGPTPMLHGSLMRKWRAVDQEWDLLDLRYCAGERQRPLYTRQAKHGDRLDQARLNRVFANDQGLWINTMRRIKHDDRECASDHISVVADLRLAATEQGRRTKRSSYVKMDVDSLQDAEFRAHRLYKKRRDERQQLRSKIGSLKDKIEEARIHLVTNGGSSEEVEAYKRPEEEVKSLEREAGEVAKRRSRINWLHKGDAPTKFYFALSRAKQAAERMNAIITEEGEEITEEDDILTEIHSFYQDLYRRETPPEGSREEESVILATIDKKMGKISKKDVQAVVKLLRKNAEKFRLQNWRTISLLPIAYKIISKLLAERLKILIPKLVDEQTGFVEGRNITDNILCLHLSQELAEKTEQPSLFCKLDFIKAFDRVDHGYLGRTFQAMNFNDHTIGLLQGLVSHGSSKVHIHRRYTRTITLGRGVRQGCNISPLLFALNTQPLMNLLRQEENAGNLSGISIPRGRPLLHRLFANDSGVSVFATEENFRNLTTTISRFESFSGAMLNLTKSVVIPLALPEVPQWLKDTCCKIVESGDHIVYLGCRAGQKLTEEEHRRDLTNKLLEAICRDFLRGTNRDGKARLSLVAWEQVTQRRNHDGLEIPPFKQVSGALKMKFIARLLDGSTSEWAHMIKYFIKSEMQRRAPGSDCRNWTVEEGLILLPTIPCRDSPTTRNILKGWLKIRKHLTLDTQKLEIPLSFSIPQLTCLLQRYYEGDTYNTRVIQAWARRNQITGMAQLWAEGDRWINPRKISKRKGIPVTETQGRKLEIFFTWLTRRRQDLQSCTNANAGDGKARQARGQDGRNQRAFGRTYYTKGQVHTS</sequence>
<evidence type="ECO:0000259" key="3">
    <source>
        <dbReference type="PROSITE" id="PS50878"/>
    </source>
</evidence>
<dbReference type="InterPro" id="IPR043502">
    <property type="entry name" value="DNA/RNA_pol_sf"/>
</dbReference>
<proteinExistence type="predicted"/>
<gene>
    <name evidence="4" type="ORF">R1sor_014319</name>
</gene>
<dbReference type="CDD" id="cd01650">
    <property type="entry name" value="RT_nLTR_like"/>
    <property type="match status" value="1"/>
</dbReference>